<keyword evidence="7" id="KW-0675">Receptor</keyword>
<name>A0AAD9KAK9_9ANNE</name>
<accession>A0AAD9KAK9</accession>
<dbReference type="SUPFAM" id="SSF81321">
    <property type="entry name" value="Family A G protein-coupled receptor-like"/>
    <property type="match status" value="1"/>
</dbReference>
<dbReference type="PANTHER" id="PTHR24228:SF74">
    <property type="entry name" value="G-PROTEIN COUPLED RECEPTORS FAMILY 1 PROFILE DOMAIN-CONTAINING PROTEIN"/>
    <property type="match status" value="1"/>
</dbReference>
<evidence type="ECO:0000256" key="7">
    <source>
        <dbReference type="ARBA" id="ARBA00023170"/>
    </source>
</evidence>
<gene>
    <name evidence="11" type="ORF">LSH36_32g22018</name>
</gene>
<keyword evidence="12" id="KW-1185">Reference proteome</keyword>
<dbReference type="InterPro" id="IPR000276">
    <property type="entry name" value="GPCR_Rhodpsn"/>
</dbReference>
<dbReference type="AlphaFoldDB" id="A0AAD9KAK9"/>
<feature type="transmembrane region" description="Helical" evidence="9">
    <location>
        <begin position="160"/>
        <end position="181"/>
    </location>
</feature>
<dbReference type="Proteomes" id="UP001208570">
    <property type="component" value="Unassembled WGS sequence"/>
</dbReference>
<keyword evidence="4 9" id="KW-1133">Transmembrane helix</keyword>
<dbReference type="EMBL" id="JAODUP010000032">
    <property type="protein sequence ID" value="KAK2167130.1"/>
    <property type="molecule type" value="Genomic_DNA"/>
</dbReference>
<dbReference type="GO" id="GO:0005886">
    <property type="term" value="C:plasma membrane"/>
    <property type="evidence" value="ECO:0007669"/>
    <property type="project" value="UniProtKB-SubCell"/>
</dbReference>
<comment type="caution">
    <text evidence="11">The sequence shown here is derived from an EMBL/GenBank/DDBJ whole genome shotgun (WGS) entry which is preliminary data.</text>
</comment>
<evidence type="ECO:0000259" key="10">
    <source>
        <dbReference type="PROSITE" id="PS50262"/>
    </source>
</evidence>
<keyword evidence="3 9" id="KW-0812">Transmembrane</keyword>
<evidence type="ECO:0000256" key="6">
    <source>
        <dbReference type="ARBA" id="ARBA00023136"/>
    </source>
</evidence>
<comment type="subcellular location">
    <subcellularLocation>
        <location evidence="1">Cell membrane</location>
        <topology evidence="1">Multi-pass membrane protein</topology>
    </subcellularLocation>
</comment>
<sequence>MIDELLPMDLSPEACLNMTSRNASSADDVISGNGVSGLSPTASITGATLGIVVVALGTFGNVLVILAVVFSKPLMKASNMFIVSLAVCDLFQTVMVRPLYIHTYTIGSWHFGSQVCRYALYASNLATLESILHVSTIAFYRYVIIVHPAAARKFQSPRAVVVLIVLIYLVPLLVVLLPSLARMRSPPTVGRDVIFNTHIMFCVYVKYSGREDGFSGSLVGIIKKVAFLFCSAIFLFYCYIRIYHVVRVSGRSINHQGAFSPTRLRREMTLLKTVIVVFLAFVISYLPVTVLYAIDKSAALPDLLYVVAVLLLWCSSSVNWMIYGLMNRQFLQAYRAVLCGTPFVYTNHTTEPGSGQHASKLSAMRELHEHRRMSRIRKESSPESACSGD</sequence>
<feature type="domain" description="G-protein coupled receptors family 1 profile" evidence="10">
    <location>
        <begin position="60"/>
        <end position="323"/>
    </location>
</feature>
<evidence type="ECO:0000256" key="4">
    <source>
        <dbReference type="ARBA" id="ARBA00022989"/>
    </source>
</evidence>
<keyword evidence="5" id="KW-0297">G-protein coupled receptor</keyword>
<dbReference type="CDD" id="cd00637">
    <property type="entry name" value="7tm_classA_rhodopsin-like"/>
    <property type="match status" value="1"/>
</dbReference>
<dbReference type="PANTHER" id="PTHR24228">
    <property type="entry name" value="B2 BRADYKININ RECEPTOR/ANGIOTENSIN II RECEPTOR"/>
    <property type="match status" value="1"/>
</dbReference>
<protein>
    <recommendedName>
        <fullName evidence="10">G-protein coupled receptors family 1 profile domain-containing protein</fullName>
    </recommendedName>
</protein>
<dbReference type="PRINTS" id="PR00237">
    <property type="entry name" value="GPCRRHODOPSN"/>
</dbReference>
<feature type="transmembrane region" description="Helical" evidence="9">
    <location>
        <begin position="221"/>
        <end position="240"/>
    </location>
</feature>
<dbReference type="InterPro" id="IPR017452">
    <property type="entry name" value="GPCR_Rhodpsn_7TM"/>
</dbReference>
<evidence type="ECO:0000256" key="1">
    <source>
        <dbReference type="ARBA" id="ARBA00004651"/>
    </source>
</evidence>
<evidence type="ECO:0000256" key="5">
    <source>
        <dbReference type="ARBA" id="ARBA00023040"/>
    </source>
</evidence>
<evidence type="ECO:0000256" key="9">
    <source>
        <dbReference type="SAM" id="Phobius"/>
    </source>
</evidence>
<dbReference type="SMART" id="SM01381">
    <property type="entry name" value="7TM_GPCR_Srsx"/>
    <property type="match status" value="1"/>
</dbReference>
<dbReference type="Gene3D" id="1.20.1070.10">
    <property type="entry name" value="Rhodopsin 7-helix transmembrane proteins"/>
    <property type="match status" value="1"/>
</dbReference>
<evidence type="ECO:0000256" key="2">
    <source>
        <dbReference type="ARBA" id="ARBA00022475"/>
    </source>
</evidence>
<evidence type="ECO:0000313" key="12">
    <source>
        <dbReference type="Proteomes" id="UP001208570"/>
    </source>
</evidence>
<proteinExistence type="predicted"/>
<keyword evidence="8" id="KW-0807">Transducer</keyword>
<keyword evidence="6 9" id="KW-0472">Membrane</keyword>
<evidence type="ECO:0000313" key="11">
    <source>
        <dbReference type="EMBL" id="KAK2167130.1"/>
    </source>
</evidence>
<feature type="transmembrane region" description="Helical" evidence="9">
    <location>
        <begin position="304"/>
        <end position="325"/>
    </location>
</feature>
<dbReference type="GO" id="GO:0004930">
    <property type="term" value="F:G protein-coupled receptor activity"/>
    <property type="evidence" value="ECO:0007669"/>
    <property type="project" value="UniProtKB-KW"/>
</dbReference>
<dbReference type="PROSITE" id="PS50262">
    <property type="entry name" value="G_PROTEIN_RECEP_F1_2"/>
    <property type="match status" value="1"/>
</dbReference>
<keyword evidence="2" id="KW-1003">Cell membrane</keyword>
<dbReference type="Pfam" id="PF00001">
    <property type="entry name" value="7tm_1"/>
    <property type="match status" value="1"/>
</dbReference>
<organism evidence="11 12">
    <name type="scientific">Paralvinella palmiformis</name>
    <dbReference type="NCBI Taxonomy" id="53620"/>
    <lineage>
        <taxon>Eukaryota</taxon>
        <taxon>Metazoa</taxon>
        <taxon>Spiralia</taxon>
        <taxon>Lophotrochozoa</taxon>
        <taxon>Annelida</taxon>
        <taxon>Polychaeta</taxon>
        <taxon>Sedentaria</taxon>
        <taxon>Canalipalpata</taxon>
        <taxon>Terebellida</taxon>
        <taxon>Terebelliformia</taxon>
        <taxon>Alvinellidae</taxon>
        <taxon>Paralvinella</taxon>
    </lineage>
</organism>
<feature type="transmembrane region" description="Helical" evidence="9">
    <location>
        <begin position="270"/>
        <end position="292"/>
    </location>
</feature>
<feature type="transmembrane region" description="Helical" evidence="9">
    <location>
        <begin position="44"/>
        <end position="69"/>
    </location>
</feature>
<evidence type="ECO:0000256" key="3">
    <source>
        <dbReference type="ARBA" id="ARBA00022692"/>
    </source>
</evidence>
<evidence type="ECO:0000256" key="8">
    <source>
        <dbReference type="ARBA" id="ARBA00023224"/>
    </source>
</evidence>
<reference evidence="11" key="1">
    <citation type="journal article" date="2023" name="Mol. Biol. Evol.">
        <title>Third-Generation Sequencing Reveals the Adaptive Role of the Epigenome in Three Deep-Sea Polychaetes.</title>
        <authorList>
            <person name="Perez M."/>
            <person name="Aroh O."/>
            <person name="Sun Y."/>
            <person name="Lan Y."/>
            <person name="Juniper S.K."/>
            <person name="Young C.R."/>
            <person name="Angers B."/>
            <person name="Qian P.Y."/>
        </authorList>
    </citation>
    <scope>NUCLEOTIDE SEQUENCE</scope>
    <source>
        <strain evidence="11">P08H-3</strain>
    </source>
</reference>